<sequence length="261" mass="29287">MSSIKPPDMKEQTRRNFLRLFSLGTAATAVNMPAIVSAAYAKEKKGKKIRIQKEDIILFQGDSITDAGRKKDDKDMNSAVALGRGYACNATSQMLLQFADKHIAVYNRGISGNKVYQLAERWEADCLALKPNVLSMLVGVNDYWHTLVNNYKGTIETYRNDYDALLKRTKENLPGVQLIIGEPFALNKVKAVDDKWFPDFDAYRKTAREIAEAHNAVFIPYQRVFDKALEQAPGAYWTTDGVHPTLAGAQLMAHAWLQAVQ</sequence>
<dbReference type="PANTHER" id="PTHR30383">
    <property type="entry name" value="THIOESTERASE 1/PROTEASE 1/LYSOPHOSPHOLIPASE L1"/>
    <property type="match status" value="1"/>
</dbReference>
<evidence type="ECO:0000313" key="3">
    <source>
        <dbReference type="Proteomes" id="UP000627292"/>
    </source>
</evidence>
<dbReference type="Pfam" id="PF13472">
    <property type="entry name" value="Lipase_GDSL_2"/>
    <property type="match status" value="1"/>
</dbReference>
<feature type="domain" description="SGNH hydrolase-type esterase" evidence="1">
    <location>
        <begin position="61"/>
        <end position="251"/>
    </location>
</feature>
<comment type="caution">
    <text evidence="2">The sequence shown here is derived from an EMBL/GenBank/DDBJ whole genome shotgun (WGS) entry which is preliminary data.</text>
</comment>
<gene>
    <name evidence="2" type="ORF">GCM10011379_08300</name>
</gene>
<dbReference type="Gene3D" id="3.40.50.1110">
    <property type="entry name" value="SGNH hydrolase"/>
    <property type="match status" value="1"/>
</dbReference>
<dbReference type="InterPro" id="IPR036514">
    <property type="entry name" value="SGNH_hydro_sf"/>
</dbReference>
<proteinExistence type="predicted"/>
<dbReference type="Proteomes" id="UP000627292">
    <property type="component" value="Unassembled WGS sequence"/>
</dbReference>
<evidence type="ECO:0000313" key="2">
    <source>
        <dbReference type="EMBL" id="GGH60438.1"/>
    </source>
</evidence>
<dbReference type="PANTHER" id="PTHR30383:SF5">
    <property type="entry name" value="SGNH HYDROLASE-TYPE ESTERASE DOMAIN-CONTAINING PROTEIN"/>
    <property type="match status" value="1"/>
</dbReference>
<dbReference type="InterPro" id="IPR013830">
    <property type="entry name" value="SGNH_hydro"/>
</dbReference>
<protein>
    <submittedName>
        <fullName evidence="2">Lipase</fullName>
    </submittedName>
</protein>
<reference evidence="2" key="2">
    <citation type="submission" date="2020-09" db="EMBL/GenBank/DDBJ databases">
        <authorList>
            <person name="Sun Q."/>
            <person name="Zhou Y."/>
        </authorList>
    </citation>
    <scope>NUCLEOTIDE SEQUENCE</scope>
    <source>
        <strain evidence="2">CGMCC 1.15290</strain>
    </source>
</reference>
<reference evidence="2" key="1">
    <citation type="journal article" date="2014" name="Int. J. Syst. Evol. Microbiol.">
        <title>Complete genome sequence of Corynebacterium casei LMG S-19264T (=DSM 44701T), isolated from a smear-ripened cheese.</title>
        <authorList>
            <consortium name="US DOE Joint Genome Institute (JGI-PGF)"/>
            <person name="Walter F."/>
            <person name="Albersmeier A."/>
            <person name="Kalinowski J."/>
            <person name="Ruckert C."/>
        </authorList>
    </citation>
    <scope>NUCLEOTIDE SEQUENCE</scope>
    <source>
        <strain evidence="2">CGMCC 1.15290</strain>
    </source>
</reference>
<accession>A0A917MRW3</accession>
<dbReference type="GO" id="GO:0004622">
    <property type="term" value="F:phosphatidylcholine lysophospholipase activity"/>
    <property type="evidence" value="ECO:0007669"/>
    <property type="project" value="TreeGrafter"/>
</dbReference>
<dbReference type="AlphaFoldDB" id="A0A917MRW3"/>
<name>A0A917MRW3_9BACT</name>
<dbReference type="EMBL" id="BMIB01000001">
    <property type="protein sequence ID" value="GGH60438.1"/>
    <property type="molecule type" value="Genomic_DNA"/>
</dbReference>
<organism evidence="2 3">
    <name type="scientific">Filimonas zeae</name>
    <dbReference type="NCBI Taxonomy" id="1737353"/>
    <lineage>
        <taxon>Bacteria</taxon>
        <taxon>Pseudomonadati</taxon>
        <taxon>Bacteroidota</taxon>
        <taxon>Chitinophagia</taxon>
        <taxon>Chitinophagales</taxon>
        <taxon>Chitinophagaceae</taxon>
        <taxon>Filimonas</taxon>
    </lineage>
</organism>
<dbReference type="CDD" id="cd01834">
    <property type="entry name" value="SGNH_hydrolase_like_2"/>
    <property type="match status" value="1"/>
</dbReference>
<evidence type="ECO:0000259" key="1">
    <source>
        <dbReference type="Pfam" id="PF13472"/>
    </source>
</evidence>
<dbReference type="PROSITE" id="PS51318">
    <property type="entry name" value="TAT"/>
    <property type="match status" value="1"/>
</dbReference>
<dbReference type="SUPFAM" id="SSF52266">
    <property type="entry name" value="SGNH hydrolase"/>
    <property type="match status" value="1"/>
</dbReference>
<keyword evidence="3" id="KW-1185">Reference proteome</keyword>
<dbReference type="InterPro" id="IPR051532">
    <property type="entry name" value="Ester_Hydrolysis_Enzymes"/>
</dbReference>
<dbReference type="InterPro" id="IPR006311">
    <property type="entry name" value="TAT_signal"/>
</dbReference>